<feature type="domain" description="DUF7924" evidence="3">
    <location>
        <begin position="383"/>
        <end position="535"/>
    </location>
</feature>
<dbReference type="AlphaFoldDB" id="A0A9P9J5L9"/>
<dbReference type="Proteomes" id="UP000717696">
    <property type="component" value="Unassembled WGS sequence"/>
</dbReference>
<feature type="compositionally biased region" description="Basic and acidic residues" evidence="1">
    <location>
        <begin position="577"/>
        <end position="586"/>
    </location>
</feature>
<evidence type="ECO:0000256" key="1">
    <source>
        <dbReference type="SAM" id="MobiDB-lite"/>
    </source>
</evidence>
<keyword evidence="2" id="KW-0472">Membrane</keyword>
<dbReference type="InterPro" id="IPR057684">
    <property type="entry name" value="DUF7924"/>
</dbReference>
<gene>
    <name evidence="4" type="ORF">B0J13DRAFT_674301</name>
</gene>
<keyword evidence="5" id="KW-1185">Reference proteome</keyword>
<dbReference type="OrthoDB" id="5336565at2759"/>
<evidence type="ECO:0000313" key="5">
    <source>
        <dbReference type="Proteomes" id="UP000717696"/>
    </source>
</evidence>
<feature type="region of interest" description="Disordered" evidence="1">
    <location>
        <begin position="165"/>
        <end position="184"/>
    </location>
</feature>
<organism evidence="4 5">
    <name type="scientific">Dactylonectria estremocensis</name>
    <dbReference type="NCBI Taxonomy" id="1079267"/>
    <lineage>
        <taxon>Eukaryota</taxon>
        <taxon>Fungi</taxon>
        <taxon>Dikarya</taxon>
        <taxon>Ascomycota</taxon>
        <taxon>Pezizomycotina</taxon>
        <taxon>Sordariomycetes</taxon>
        <taxon>Hypocreomycetidae</taxon>
        <taxon>Hypocreales</taxon>
        <taxon>Nectriaceae</taxon>
        <taxon>Dactylonectria</taxon>
    </lineage>
</organism>
<feature type="compositionally biased region" description="Basic and acidic residues" evidence="1">
    <location>
        <begin position="165"/>
        <end position="179"/>
    </location>
</feature>
<keyword evidence="2" id="KW-1133">Transmembrane helix</keyword>
<dbReference type="Pfam" id="PF25545">
    <property type="entry name" value="DUF7924"/>
    <property type="match status" value="1"/>
</dbReference>
<dbReference type="EMBL" id="JAGMUU010000007">
    <property type="protein sequence ID" value="KAH7149073.1"/>
    <property type="molecule type" value="Genomic_DNA"/>
</dbReference>
<feature type="transmembrane region" description="Helical" evidence="2">
    <location>
        <begin position="51"/>
        <end position="72"/>
    </location>
</feature>
<reference evidence="4" key="1">
    <citation type="journal article" date="2021" name="Nat. Commun.">
        <title>Genetic determinants of endophytism in the Arabidopsis root mycobiome.</title>
        <authorList>
            <person name="Mesny F."/>
            <person name="Miyauchi S."/>
            <person name="Thiergart T."/>
            <person name="Pickel B."/>
            <person name="Atanasova L."/>
            <person name="Karlsson M."/>
            <person name="Huettel B."/>
            <person name="Barry K.W."/>
            <person name="Haridas S."/>
            <person name="Chen C."/>
            <person name="Bauer D."/>
            <person name="Andreopoulos W."/>
            <person name="Pangilinan J."/>
            <person name="LaButti K."/>
            <person name="Riley R."/>
            <person name="Lipzen A."/>
            <person name="Clum A."/>
            <person name="Drula E."/>
            <person name="Henrissat B."/>
            <person name="Kohler A."/>
            <person name="Grigoriev I.V."/>
            <person name="Martin F.M."/>
            <person name="Hacquard S."/>
        </authorList>
    </citation>
    <scope>NUCLEOTIDE SEQUENCE</scope>
    <source>
        <strain evidence="4">MPI-CAGE-AT-0021</strain>
    </source>
</reference>
<name>A0A9P9J5L9_9HYPO</name>
<keyword evidence="2" id="KW-0812">Transmembrane</keyword>
<sequence length="616" mass="69214">MKDGVEDNMAGNPDLKAYFGNEKVPHSPASIVESQTSSTIKKRPRTPIETVIFSTIVALPPTVGMILSWLPFTQISLHGAPHDLILNAWLSVFELSGVLALLAMIMMHRNLPKVKQDHAISQKRQRASRKVKKQKIYHPDFPPPRYFDNLPEKYFTKFMLRESDRRNDEARRSSDRPQEPTRPCTRLAVAQWKDSHPSAEDWIEACSSKTLEQIRRYAKHGGPDLGDLRGTSNTAIDYLFRLRSSFGCRKRLSDYLHSRHTRPMMHTKGASPYDPNFRQHIADHGIFTVGYKYLDDRPLPKPENLTAILEALEKPRPSLNELSFEEYHELVDTITNISNERNVMNSVLTLLEGEARDNKFTAGGVQFRNLNHLTDGSLVAGSPDQYHGARPEQLHRTIRQNLDNSIIPSTHKNLPIAPNFFLEAKGPGGTLAVAILQACYNGALGARGIHNLRSYGSCAPTTYDNRAYTITATYVAETLTIYATHPIRVGERTELIMTRLCAFALTGGLRTFREAATAYRNAIDWAAQQRDIVIRQANERFAQRAAGDNSGSRSIDDSQHEDMIKSLDPLAPVSPHESNKDSKDGQSLDTKLPLTNRRSTRAMSNRNRRGSGISSL</sequence>
<feature type="region of interest" description="Disordered" evidence="1">
    <location>
        <begin position="567"/>
        <end position="616"/>
    </location>
</feature>
<feature type="transmembrane region" description="Helical" evidence="2">
    <location>
        <begin position="84"/>
        <end position="105"/>
    </location>
</feature>
<protein>
    <recommendedName>
        <fullName evidence="3">DUF7924 domain-containing protein</fullName>
    </recommendedName>
</protein>
<evidence type="ECO:0000256" key="2">
    <source>
        <dbReference type="SAM" id="Phobius"/>
    </source>
</evidence>
<comment type="caution">
    <text evidence="4">The sequence shown here is derived from an EMBL/GenBank/DDBJ whole genome shotgun (WGS) entry which is preliminary data.</text>
</comment>
<evidence type="ECO:0000259" key="3">
    <source>
        <dbReference type="Pfam" id="PF25545"/>
    </source>
</evidence>
<proteinExistence type="predicted"/>
<accession>A0A9P9J5L9</accession>
<evidence type="ECO:0000313" key="4">
    <source>
        <dbReference type="EMBL" id="KAH7149073.1"/>
    </source>
</evidence>